<dbReference type="InterPro" id="IPR002938">
    <property type="entry name" value="FAD-bd"/>
</dbReference>
<dbReference type="AlphaFoldDB" id="A0A6A5ZZ84"/>
<sequence>MAISDQIPVLIAGGGPSGLILALQLAKHGVKSLLVERNEGTTKWPKMDITNCRTMELFNRLDVSQGLREIGVPQEYSFNVLFSSGLSEGGEKLAQWDLPSPKEWDQRIHAQNDGTLPREPYQRCSQAIFEAWLKPRIQQEPLIESHFGVMLESLIELDDCVESYLVNVKTGEKHTVRSQYVAGCDGAGSRVRKTIGTKLIGGQVSGATLLVHFKSRDLTKLHKQGHFWHIFFTQGAVIISQDEVDTWTVHLPIPLDTDWERLDPRQAVYTVLGGSMGPFPIEIDEILVKSMWRPTICIAEKYASEGKRIFLSGDAAHQNVPHGGYGMNTAIGDSFDLGWKLAAMVKGHGGKYLLDSYEIERKPVAARNIERSGVHVSVHHDYVSWVAETGPGILTAASAEGKEFRQKIESYVTARDGENKDHGLELGYRYNGSPVIIQSKDCEEPHWSVRDYVASTWPGARAPHVYLADGKTSIFDLYGRNYTIIDFTPSGDISQSFMQTADELAIPLKRVHLPSETHVRSVWERDVVLVRPDDHVAWRLPQDGTTVNTREVLDIVTGKQRTGEEEGSVQLDALANIREKGFSGTTGNEDQNLVKGRGEFQM</sequence>
<feature type="domain" description="FAD-binding" evidence="5">
    <location>
        <begin position="7"/>
        <end position="372"/>
    </location>
</feature>
<gene>
    <name evidence="6" type="ORF">P153DRAFT_327213</name>
</gene>
<keyword evidence="3" id="KW-0560">Oxidoreductase</keyword>
<dbReference type="InterPro" id="IPR050641">
    <property type="entry name" value="RIFMO-like"/>
</dbReference>
<keyword evidence="1" id="KW-0285">Flavoprotein</keyword>
<dbReference type="PANTHER" id="PTHR43004">
    <property type="entry name" value="TRK SYSTEM POTASSIUM UPTAKE PROTEIN"/>
    <property type="match status" value="1"/>
</dbReference>
<dbReference type="Gene3D" id="3.40.30.120">
    <property type="match status" value="1"/>
</dbReference>
<accession>A0A6A5ZZ84</accession>
<dbReference type="Gene3D" id="3.30.9.10">
    <property type="entry name" value="D-Amino Acid Oxidase, subunit A, domain 2"/>
    <property type="match status" value="1"/>
</dbReference>
<dbReference type="Gene3D" id="3.50.50.60">
    <property type="entry name" value="FAD/NAD(P)-binding domain"/>
    <property type="match status" value="1"/>
</dbReference>
<name>A0A6A5ZZ84_9PLEO</name>
<dbReference type="SUPFAM" id="SSF51905">
    <property type="entry name" value="FAD/NAD(P)-binding domain"/>
    <property type="match status" value="1"/>
</dbReference>
<evidence type="ECO:0000256" key="4">
    <source>
        <dbReference type="SAM" id="MobiDB-lite"/>
    </source>
</evidence>
<dbReference type="Pfam" id="PF21274">
    <property type="entry name" value="Rng_hyd_C"/>
    <property type="match status" value="1"/>
</dbReference>
<dbReference type="OrthoDB" id="2096480at2759"/>
<evidence type="ECO:0000313" key="6">
    <source>
        <dbReference type="EMBL" id="KAF2124204.1"/>
    </source>
</evidence>
<evidence type="ECO:0000256" key="2">
    <source>
        <dbReference type="ARBA" id="ARBA00022827"/>
    </source>
</evidence>
<protein>
    <recommendedName>
        <fullName evidence="5">FAD-binding domain-containing protein</fullName>
    </recommendedName>
</protein>
<dbReference type="PANTHER" id="PTHR43004:SF21">
    <property type="entry name" value="FAD-BINDING DOMAIN-CONTAINING PROTEIN-RELATED"/>
    <property type="match status" value="1"/>
</dbReference>
<evidence type="ECO:0000259" key="5">
    <source>
        <dbReference type="Pfam" id="PF01494"/>
    </source>
</evidence>
<dbReference type="EMBL" id="ML977520">
    <property type="protein sequence ID" value="KAF2124204.1"/>
    <property type="molecule type" value="Genomic_DNA"/>
</dbReference>
<keyword evidence="2" id="KW-0274">FAD</keyword>
<dbReference type="Pfam" id="PF01494">
    <property type="entry name" value="FAD_binding_3"/>
    <property type="match status" value="1"/>
</dbReference>
<feature type="region of interest" description="Disordered" evidence="4">
    <location>
        <begin position="581"/>
        <end position="602"/>
    </location>
</feature>
<proteinExistence type="predicted"/>
<dbReference type="InterPro" id="IPR036188">
    <property type="entry name" value="FAD/NAD-bd_sf"/>
</dbReference>
<dbReference type="GO" id="GO:0016709">
    <property type="term" value="F:oxidoreductase activity, acting on paired donors, with incorporation or reduction of molecular oxygen, NAD(P)H as one donor, and incorporation of one atom of oxygen"/>
    <property type="evidence" value="ECO:0007669"/>
    <property type="project" value="UniProtKB-ARBA"/>
</dbReference>
<reference evidence="6" key="1">
    <citation type="journal article" date="2020" name="Stud. Mycol.">
        <title>101 Dothideomycetes genomes: a test case for predicting lifestyles and emergence of pathogens.</title>
        <authorList>
            <person name="Haridas S."/>
            <person name="Albert R."/>
            <person name="Binder M."/>
            <person name="Bloem J."/>
            <person name="Labutti K."/>
            <person name="Salamov A."/>
            <person name="Andreopoulos B."/>
            <person name="Baker S."/>
            <person name="Barry K."/>
            <person name="Bills G."/>
            <person name="Bluhm B."/>
            <person name="Cannon C."/>
            <person name="Castanera R."/>
            <person name="Culley D."/>
            <person name="Daum C."/>
            <person name="Ezra D."/>
            <person name="Gonzalez J."/>
            <person name="Henrissat B."/>
            <person name="Kuo A."/>
            <person name="Liang C."/>
            <person name="Lipzen A."/>
            <person name="Lutzoni F."/>
            <person name="Magnuson J."/>
            <person name="Mondo S."/>
            <person name="Nolan M."/>
            <person name="Ohm R."/>
            <person name="Pangilinan J."/>
            <person name="Park H.-J."/>
            <person name="Ramirez L."/>
            <person name="Alfaro M."/>
            <person name="Sun H."/>
            <person name="Tritt A."/>
            <person name="Yoshinaga Y."/>
            <person name="Zwiers L.-H."/>
            <person name="Turgeon B."/>
            <person name="Goodwin S."/>
            <person name="Spatafora J."/>
            <person name="Crous P."/>
            <person name="Grigoriev I."/>
        </authorList>
    </citation>
    <scope>NUCLEOTIDE SEQUENCE</scope>
    <source>
        <strain evidence="6">CBS 119687</strain>
    </source>
</reference>
<dbReference type="PRINTS" id="PR00420">
    <property type="entry name" value="RNGMNOXGNASE"/>
</dbReference>
<evidence type="ECO:0000256" key="3">
    <source>
        <dbReference type="ARBA" id="ARBA00023002"/>
    </source>
</evidence>
<dbReference type="NCBIfam" id="NF004780">
    <property type="entry name" value="PRK06126.1"/>
    <property type="match status" value="1"/>
</dbReference>
<evidence type="ECO:0000256" key="1">
    <source>
        <dbReference type="ARBA" id="ARBA00022630"/>
    </source>
</evidence>
<dbReference type="Proteomes" id="UP000799771">
    <property type="component" value="Unassembled WGS sequence"/>
</dbReference>
<organism evidence="6 7">
    <name type="scientific">Dothidotthia symphoricarpi CBS 119687</name>
    <dbReference type="NCBI Taxonomy" id="1392245"/>
    <lineage>
        <taxon>Eukaryota</taxon>
        <taxon>Fungi</taxon>
        <taxon>Dikarya</taxon>
        <taxon>Ascomycota</taxon>
        <taxon>Pezizomycotina</taxon>
        <taxon>Dothideomycetes</taxon>
        <taxon>Pleosporomycetidae</taxon>
        <taxon>Pleosporales</taxon>
        <taxon>Dothidotthiaceae</taxon>
        <taxon>Dothidotthia</taxon>
    </lineage>
</organism>
<evidence type="ECO:0000313" key="7">
    <source>
        <dbReference type="Proteomes" id="UP000799771"/>
    </source>
</evidence>
<dbReference type="RefSeq" id="XP_033518597.1">
    <property type="nucleotide sequence ID" value="XM_033665323.1"/>
</dbReference>
<dbReference type="GeneID" id="54405755"/>
<keyword evidence="7" id="KW-1185">Reference proteome</keyword>
<dbReference type="GO" id="GO:0071949">
    <property type="term" value="F:FAD binding"/>
    <property type="evidence" value="ECO:0007669"/>
    <property type="project" value="InterPro"/>
</dbReference>